<sequence length="80" mass="9320">MNLICPLCNGLKEKKVKCKNCSDYMKDYGPIVNFYDDYSPYLSNDITQLVDGVSHDCCLHLFNCDNCNYDEKVKINRVRK</sequence>
<evidence type="ECO:0000313" key="2">
    <source>
        <dbReference type="Proteomes" id="UP000037267"/>
    </source>
</evidence>
<comment type="caution">
    <text evidence="1">The sequence shown here is derived from an EMBL/GenBank/DDBJ whole genome shotgun (WGS) entry which is preliminary data.</text>
</comment>
<dbReference type="OrthoDB" id="1683552at2"/>
<gene>
    <name evidence="1" type="ORF">CLPU_3c02740</name>
</gene>
<reference evidence="2" key="1">
    <citation type="submission" date="2015-07" db="EMBL/GenBank/DDBJ databases">
        <title>Draft genome sequence of the purine-degrading Gottschalkia purinilyticum DSM 1384 (formerly Clostridium purinilyticum).</title>
        <authorList>
            <person name="Poehlein A."/>
            <person name="Schiel-Bengelsdorf B."/>
            <person name="Bengelsdorf F.R."/>
            <person name="Daniel R."/>
            <person name="Duerre P."/>
        </authorList>
    </citation>
    <scope>NUCLEOTIDE SEQUENCE [LARGE SCALE GENOMIC DNA]</scope>
    <source>
        <strain evidence="2">DSM 1384</strain>
    </source>
</reference>
<organism evidence="1 2">
    <name type="scientific">Gottschalkia purinilytica</name>
    <name type="common">Clostridium purinilyticum</name>
    <dbReference type="NCBI Taxonomy" id="1503"/>
    <lineage>
        <taxon>Bacteria</taxon>
        <taxon>Bacillati</taxon>
        <taxon>Bacillota</taxon>
        <taxon>Tissierellia</taxon>
        <taxon>Tissierellales</taxon>
        <taxon>Gottschalkiaceae</taxon>
        <taxon>Gottschalkia</taxon>
    </lineage>
</organism>
<protein>
    <submittedName>
        <fullName evidence="1">Uncharacterized protein</fullName>
    </submittedName>
</protein>
<keyword evidence="2" id="KW-1185">Reference proteome</keyword>
<dbReference type="Proteomes" id="UP000037267">
    <property type="component" value="Unassembled WGS sequence"/>
</dbReference>
<proteinExistence type="predicted"/>
<dbReference type="AlphaFoldDB" id="A0A0L0WDE1"/>
<evidence type="ECO:0000313" key="1">
    <source>
        <dbReference type="EMBL" id="KNF09494.1"/>
    </source>
</evidence>
<dbReference type="STRING" id="1503.CLPU_3c02740"/>
<name>A0A0L0WDE1_GOTPU</name>
<dbReference type="EMBL" id="LGSS01000003">
    <property type="protein sequence ID" value="KNF09494.1"/>
    <property type="molecule type" value="Genomic_DNA"/>
</dbReference>
<dbReference type="RefSeq" id="WP_050354475.1">
    <property type="nucleotide sequence ID" value="NZ_LGSS01000003.1"/>
</dbReference>
<accession>A0A0L0WDE1</accession>